<evidence type="ECO:0000256" key="1">
    <source>
        <dbReference type="SAM" id="MobiDB-lite"/>
    </source>
</evidence>
<reference evidence="2 3" key="1">
    <citation type="submission" date="2020-02" db="EMBL/GenBank/DDBJ databases">
        <title>Draft genome sequence of Haematococcus lacustris strain NIES-144.</title>
        <authorList>
            <person name="Morimoto D."/>
            <person name="Nakagawa S."/>
            <person name="Yoshida T."/>
            <person name="Sawayama S."/>
        </authorList>
    </citation>
    <scope>NUCLEOTIDE SEQUENCE [LARGE SCALE GENOMIC DNA]</scope>
    <source>
        <strain evidence="2 3">NIES-144</strain>
    </source>
</reference>
<protein>
    <submittedName>
        <fullName evidence="2">Uncharacterized protein</fullName>
    </submittedName>
</protein>
<dbReference type="Proteomes" id="UP000485058">
    <property type="component" value="Unassembled WGS sequence"/>
</dbReference>
<feature type="compositionally biased region" description="Basic residues" evidence="1">
    <location>
        <begin position="28"/>
        <end position="51"/>
    </location>
</feature>
<sequence length="83" mass="9490">MGALVKDEGAGWSTVEVCMGAEEGRATARRTAHRVMAKKKRKGSDRKHKVSRSAQGKQRQDRRDGWATSRRQVWVRPRLMCPR</sequence>
<proteinExistence type="predicted"/>
<comment type="caution">
    <text evidence="2">The sequence shown here is derived from an EMBL/GenBank/DDBJ whole genome shotgun (WGS) entry which is preliminary data.</text>
</comment>
<evidence type="ECO:0000313" key="3">
    <source>
        <dbReference type="Proteomes" id="UP000485058"/>
    </source>
</evidence>
<feature type="non-terminal residue" evidence="2">
    <location>
        <position position="1"/>
    </location>
</feature>
<feature type="non-terminal residue" evidence="2">
    <location>
        <position position="83"/>
    </location>
</feature>
<name>A0A6A0AEG0_HAELA</name>
<dbReference type="AlphaFoldDB" id="A0A6A0AEG0"/>
<organism evidence="2 3">
    <name type="scientific">Haematococcus lacustris</name>
    <name type="common">Green alga</name>
    <name type="synonym">Haematococcus pluvialis</name>
    <dbReference type="NCBI Taxonomy" id="44745"/>
    <lineage>
        <taxon>Eukaryota</taxon>
        <taxon>Viridiplantae</taxon>
        <taxon>Chlorophyta</taxon>
        <taxon>core chlorophytes</taxon>
        <taxon>Chlorophyceae</taxon>
        <taxon>CS clade</taxon>
        <taxon>Chlamydomonadales</taxon>
        <taxon>Haematococcaceae</taxon>
        <taxon>Haematococcus</taxon>
    </lineage>
</organism>
<feature type="region of interest" description="Disordered" evidence="1">
    <location>
        <begin position="28"/>
        <end position="83"/>
    </location>
</feature>
<dbReference type="EMBL" id="BLLF01005382">
    <property type="protein sequence ID" value="GFH31116.1"/>
    <property type="molecule type" value="Genomic_DNA"/>
</dbReference>
<accession>A0A6A0AEG0</accession>
<keyword evidence="3" id="KW-1185">Reference proteome</keyword>
<evidence type="ECO:0000313" key="2">
    <source>
        <dbReference type="EMBL" id="GFH31116.1"/>
    </source>
</evidence>
<gene>
    <name evidence="2" type="ORF">HaLaN_30093</name>
</gene>